<accession>A0ABP1G0S2</accession>
<evidence type="ECO:0000313" key="3">
    <source>
        <dbReference type="Proteomes" id="UP001497392"/>
    </source>
</evidence>
<comment type="caution">
    <text evidence="2">The sequence shown here is derived from an EMBL/GenBank/DDBJ whole genome shotgun (WGS) entry which is preliminary data.</text>
</comment>
<dbReference type="Proteomes" id="UP001497392">
    <property type="component" value="Unassembled WGS sequence"/>
</dbReference>
<evidence type="ECO:0000256" key="1">
    <source>
        <dbReference type="SAM" id="MobiDB-lite"/>
    </source>
</evidence>
<feature type="compositionally biased region" description="Low complexity" evidence="1">
    <location>
        <begin position="225"/>
        <end position="265"/>
    </location>
</feature>
<protein>
    <submittedName>
        <fullName evidence="2">G7594 protein</fullName>
    </submittedName>
</protein>
<keyword evidence="3" id="KW-1185">Reference proteome</keyword>
<reference evidence="2 3" key="1">
    <citation type="submission" date="2024-06" db="EMBL/GenBank/DDBJ databases">
        <authorList>
            <person name="Kraege A."/>
            <person name="Thomma B."/>
        </authorList>
    </citation>
    <scope>NUCLEOTIDE SEQUENCE [LARGE SCALE GENOMIC DNA]</scope>
</reference>
<feature type="region of interest" description="Disordered" evidence="1">
    <location>
        <begin position="222"/>
        <end position="280"/>
    </location>
</feature>
<proteinExistence type="predicted"/>
<gene>
    <name evidence="2" type="primary">g7594</name>
    <name evidence="2" type="ORF">VP750_LOCUS6498</name>
</gene>
<dbReference type="EMBL" id="CAXHTA020000011">
    <property type="protein sequence ID" value="CAL5224839.1"/>
    <property type="molecule type" value="Genomic_DNA"/>
</dbReference>
<sequence>MALDSRRSEQFAEEAVELEKLLVLRRFRDAEKASVELLQKLAYLSKSQTIQQRAAHVYIQAMYEQERTQDGLATLLTHYGSLEALEFDLFMLWVALALDAGLARDASSKLHQYILQRASHATTSQCALTPAQCEAAARMYALEALAGELGRAKEAERWLREQTPWLEASQRLGILEDLQQSLSEQDSAGQQAFLHDSSPALQEDAVSWAAPGIAKRDMHMHAWEPGEPSSSAAGSAVPSSTGIPHCEQPLAAEPEPAAPTQMAQARDLPEQALSSAPERPWASYVPQGLRDMVSSLQKGEGAAGLTQTQALATAAGAVLLLYAGMAERRAVYAGVKSIGSGVWTSIAEVARVAFQLNPNPVAASMAPRQY</sequence>
<evidence type="ECO:0000313" key="2">
    <source>
        <dbReference type="EMBL" id="CAL5224839.1"/>
    </source>
</evidence>
<organism evidence="2 3">
    <name type="scientific">Coccomyxa viridis</name>
    <dbReference type="NCBI Taxonomy" id="1274662"/>
    <lineage>
        <taxon>Eukaryota</taxon>
        <taxon>Viridiplantae</taxon>
        <taxon>Chlorophyta</taxon>
        <taxon>core chlorophytes</taxon>
        <taxon>Trebouxiophyceae</taxon>
        <taxon>Trebouxiophyceae incertae sedis</taxon>
        <taxon>Coccomyxaceae</taxon>
        <taxon>Coccomyxa</taxon>
    </lineage>
</organism>
<name>A0ABP1G0S2_9CHLO</name>